<dbReference type="AlphaFoldDB" id="A0ABD0V3D2"/>
<proteinExistence type="predicted"/>
<comment type="caution">
    <text evidence="2">The sequence shown here is derived from an EMBL/GenBank/DDBJ whole genome shotgun (WGS) entry which is preliminary data.</text>
</comment>
<organism evidence="2 3">
    <name type="scientific">Dendrobium thyrsiflorum</name>
    <name type="common">Pinecone-like raceme dendrobium</name>
    <name type="synonym">Orchid</name>
    <dbReference type="NCBI Taxonomy" id="117978"/>
    <lineage>
        <taxon>Eukaryota</taxon>
        <taxon>Viridiplantae</taxon>
        <taxon>Streptophyta</taxon>
        <taxon>Embryophyta</taxon>
        <taxon>Tracheophyta</taxon>
        <taxon>Spermatophyta</taxon>
        <taxon>Magnoliopsida</taxon>
        <taxon>Liliopsida</taxon>
        <taxon>Asparagales</taxon>
        <taxon>Orchidaceae</taxon>
        <taxon>Epidendroideae</taxon>
        <taxon>Malaxideae</taxon>
        <taxon>Dendrobiinae</taxon>
        <taxon>Dendrobium</taxon>
    </lineage>
</organism>
<protein>
    <submittedName>
        <fullName evidence="2">Uncharacterized protein</fullName>
    </submittedName>
</protein>
<gene>
    <name evidence="2" type="ORF">M5K25_011670</name>
</gene>
<reference evidence="2 3" key="1">
    <citation type="journal article" date="2024" name="Plant Biotechnol. J.">
        <title>Dendrobium thyrsiflorum genome and its molecular insights into genes involved in important horticultural traits.</title>
        <authorList>
            <person name="Chen B."/>
            <person name="Wang J.Y."/>
            <person name="Zheng P.J."/>
            <person name="Li K.L."/>
            <person name="Liang Y.M."/>
            <person name="Chen X.F."/>
            <person name="Zhang C."/>
            <person name="Zhao X."/>
            <person name="He X."/>
            <person name="Zhang G.Q."/>
            <person name="Liu Z.J."/>
            <person name="Xu Q."/>
        </authorList>
    </citation>
    <scope>NUCLEOTIDE SEQUENCE [LARGE SCALE GENOMIC DNA]</scope>
    <source>
        <strain evidence="2">GZMU011</strain>
    </source>
</reference>
<sequence>MDENRLLTMFEASTNRQRQSNSPQMAIKPSDISMHDRHVHMLVQFVRTTKPAVHAACDSRHLPVVCSDHAHTSEPYFARKLSPTVVARNLCTSKRDFRRVAGNRVQRVRSHYPEGQNGRRPLRSSQAEEPMGRPVRSHIRLTIKGIGSHLHTSMDNDMCNLSTVTGFPPSDTSARMGFRLQDSVSQGRKPPWLITSQI</sequence>
<feature type="region of interest" description="Disordered" evidence="1">
    <location>
        <begin position="111"/>
        <end position="135"/>
    </location>
</feature>
<dbReference type="Proteomes" id="UP001552299">
    <property type="component" value="Unassembled WGS sequence"/>
</dbReference>
<dbReference type="EMBL" id="JANQDX010000009">
    <property type="protein sequence ID" value="KAL0919570.1"/>
    <property type="molecule type" value="Genomic_DNA"/>
</dbReference>
<accession>A0ABD0V3D2</accession>
<evidence type="ECO:0000313" key="2">
    <source>
        <dbReference type="EMBL" id="KAL0919570.1"/>
    </source>
</evidence>
<evidence type="ECO:0000256" key="1">
    <source>
        <dbReference type="SAM" id="MobiDB-lite"/>
    </source>
</evidence>
<name>A0ABD0V3D2_DENTH</name>
<evidence type="ECO:0000313" key="3">
    <source>
        <dbReference type="Proteomes" id="UP001552299"/>
    </source>
</evidence>
<keyword evidence="3" id="KW-1185">Reference proteome</keyword>